<accession>A0A812QFL9</accession>
<protein>
    <submittedName>
        <fullName evidence="2">ArsB protein</fullName>
    </submittedName>
</protein>
<evidence type="ECO:0000313" key="2">
    <source>
        <dbReference type="EMBL" id="CAE7385898.1"/>
    </source>
</evidence>
<evidence type="ECO:0000313" key="3">
    <source>
        <dbReference type="Proteomes" id="UP000604046"/>
    </source>
</evidence>
<proteinExistence type="predicted"/>
<evidence type="ECO:0000256" key="1">
    <source>
        <dbReference type="SAM" id="MobiDB-lite"/>
    </source>
</evidence>
<feature type="region of interest" description="Disordered" evidence="1">
    <location>
        <begin position="1025"/>
        <end position="1052"/>
    </location>
</feature>
<dbReference type="EMBL" id="CAJNDS010002234">
    <property type="protein sequence ID" value="CAE7385898.1"/>
    <property type="molecule type" value="Genomic_DNA"/>
</dbReference>
<feature type="compositionally biased region" description="Acidic residues" evidence="1">
    <location>
        <begin position="636"/>
        <end position="647"/>
    </location>
</feature>
<dbReference type="Proteomes" id="UP000604046">
    <property type="component" value="Unassembled WGS sequence"/>
</dbReference>
<reference evidence="2" key="1">
    <citation type="submission" date="2021-02" db="EMBL/GenBank/DDBJ databases">
        <authorList>
            <person name="Dougan E. K."/>
            <person name="Rhodes N."/>
            <person name="Thang M."/>
            <person name="Chan C."/>
        </authorList>
    </citation>
    <scope>NUCLEOTIDE SEQUENCE</scope>
</reference>
<comment type="caution">
    <text evidence="2">The sequence shown here is derived from an EMBL/GenBank/DDBJ whole genome shotgun (WGS) entry which is preliminary data.</text>
</comment>
<keyword evidence="3" id="KW-1185">Reference proteome</keyword>
<organism evidence="2 3">
    <name type="scientific">Symbiodinium natans</name>
    <dbReference type="NCBI Taxonomy" id="878477"/>
    <lineage>
        <taxon>Eukaryota</taxon>
        <taxon>Sar</taxon>
        <taxon>Alveolata</taxon>
        <taxon>Dinophyceae</taxon>
        <taxon>Suessiales</taxon>
        <taxon>Symbiodiniaceae</taxon>
        <taxon>Symbiodinium</taxon>
    </lineage>
</organism>
<feature type="compositionally biased region" description="Low complexity" evidence="1">
    <location>
        <begin position="671"/>
        <end position="682"/>
    </location>
</feature>
<sequence>MELFAKEGDFSTTVGSVAVVAVALEGNVEEDLCESSRGSRGSSKSSKLVGQLIATHLIDESAVPSVPSTARSVVVSEAREGNDMDKAEIGFDALATVEAEDAHAAQQDAREDKADAFVGLENAPSDKAEDATVVPQEISAEKVAEDVDVVLKEIPADKADEALVTLQDVPADKVDGTHAVLQDVPAEKAEAVPVTEPEAAADKVEDAHAALQVQDSLVDEADDFHFPATLADVLSDKAEDVAPLDSLADKEREGDDDAEADILADQEQLTFTICVTDSVTRKSIVLLEPPVLDMPPPRDGGAESNTATESEGGEATELLPVVTSTLEEVVGAAVQEHQEGERQAQSDAASHITVESEVPQAVRPQAEEERATSLVASIVVSEGTSAPLSEELSKALGSSALAAASRDVAEASEAGSQPASCMASAVSQEIVAFCLDDLQESASTARSRRPSEVFSRGSGSVVDLLPVPLPDIAEDAGAWAAADGQSSMEDLSMGLARCRLTTFPTEFRCEDDSPIILISRSPSEVTIMPAETARLDEIDVLRASLTYSSELPSDLGLEESGPSDYEEMDLEALSSARELTPIQEEPVADESKDVAVAQALRRAVAAAAIGRQEMDVLAASLTVGGLADLPSGVRAEDDEVEAEEELQEMQALVATEPPSPAAHEERDTPRSGASGHTSAGTSELDLATDRSWCMLPAALADGKKPCLWWFRRRTCAGDLLQLALCPLLRSLQDFPVIASWLWKATESVDAAAVVCAVQDFGTQATPEVRPLSAGTFPASSVGEAAEAQVVAEVLEAAMPPASVSEAIPLDEPLPKSKEELLEEMDILAASLTAGLHADDLEVHGSRHPSDPPSEATVMLEHIPKTTDELRMEMDVLAASLTVGLDNLAGGDDVEVEALLPPRTSGPPSEATIMVEHVPKTKDELRQELDVLAASLTAGLDNVVATDAGDADVEVEARVCTAATSNFGPAFRGMSVASRPYKLHQEMDVLAASLTAGLADLPSGVRAEDDEVEAEEELQEMQALVATEPPSPAAHEERDTPRSGASGHTSAGTSELDLATELVHAACRAGGREEAVSLVVSQATESVDAAAVVCAVQDFGTQATPEVRPLSAGTFPASSVGEAAEAQVVAEVLEAAMPPASVSEAIPLDEPLPKSKEELLEEMDILAASLTAGLHADDLEVHGSRHPSDPPSEATVMLEHIPKTTDELRMEMDVLAASLTVGLDNLAGGDDVEVEALLPPRTSGPPSEATIMVEHVPKTKDELRQELDVLAASLTAGLDNVLATDAGDADVEVEAHVCHCSILEAYSSAWSVNAWHAAGGTAATANFGPAFRGMSVASRQYKLLQHAREACAGLALALDATHPCLKATVLLDHVPKTKDEHQEMDVLAASLTAGLADLPSGVRAEDDEVEAEAGQQGSTGYLWQEVKGAGMLIRIWTIAEAQHDTDLGRWPLWPPSRLGDVQRSCFCCSLHLAISGSHVLHVYFQLDGRRSYRRCRLSLPLSHLLLLMRPSDRESLPCTSCDELPVVTGAGHASKWRFGSAGCTCIVVLLRHCASLCIIVQAPPLPLPYARAITCRRTRVGDLLQLALRRDGWLWKATESVDAAIMCAVQDFGTQVLSRGGKLGMRHDCVTANDVLELGTSDRATLAGTFPASSAGEDWDAVSQRFNTKPARMNAKKVTEGTRSHTDVCSWGREMQLQLRFAVQCAVLARQSKHGWRLRFWRLAHRLLT</sequence>
<feature type="region of interest" description="Disordered" evidence="1">
    <location>
        <begin position="290"/>
        <end position="316"/>
    </location>
</feature>
<feature type="compositionally biased region" description="Low complexity" evidence="1">
    <location>
        <begin position="1042"/>
        <end position="1052"/>
    </location>
</feature>
<feature type="region of interest" description="Disordered" evidence="1">
    <location>
        <begin position="628"/>
        <end position="647"/>
    </location>
</feature>
<name>A0A812QFL9_9DINO</name>
<feature type="region of interest" description="Disordered" evidence="1">
    <location>
        <begin position="337"/>
        <end position="369"/>
    </location>
</feature>
<feature type="region of interest" description="Disordered" evidence="1">
    <location>
        <begin position="654"/>
        <end position="682"/>
    </location>
</feature>
<dbReference type="OrthoDB" id="426729at2759"/>
<feature type="compositionally biased region" description="Low complexity" evidence="1">
    <location>
        <begin position="306"/>
        <end position="316"/>
    </location>
</feature>
<gene>
    <name evidence="2" type="primary">arsB</name>
    <name evidence="2" type="ORF">SNAT2548_LOCUS21046</name>
</gene>